<name>A0A375HWX6_9BURK</name>
<keyword evidence="1" id="KW-0863">Zinc-finger</keyword>
<dbReference type="Pfam" id="PF04434">
    <property type="entry name" value="SWIM"/>
    <property type="match status" value="1"/>
</dbReference>
<protein>
    <recommendedName>
        <fullName evidence="2">SWIM-type domain-containing protein</fullName>
    </recommendedName>
</protein>
<dbReference type="AlphaFoldDB" id="A0A375HWX6"/>
<reference evidence="3 4" key="1">
    <citation type="submission" date="2018-01" db="EMBL/GenBank/DDBJ databases">
        <authorList>
            <person name="Clerissi C."/>
        </authorList>
    </citation>
    <scope>NUCLEOTIDE SEQUENCE [LARGE SCALE GENOMIC DNA]</scope>
    <source>
        <strain evidence="3">Cupriavidus taiwanensis STM 6160</strain>
        <plasmid evidence="4">iii</plasmid>
    </source>
</reference>
<dbReference type="Proteomes" id="UP000255168">
    <property type="component" value="Plasmid III"/>
</dbReference>
<dbReference type="InterPro" id="IPR007527">
    <property type="entry name" value="Znf_SWIM"/>
</dbReference>
<sequence length="199" mass="22216">MKLDPAVLGLSQKEGINVFPTGWRDLRMTCSCPDWAVPCKHLAAVIYVLSAEIDRDPFLVFSLRGLDLVSALDDCRLSIQNEVNRPVPTLSDLLPMAAPVRRGEKREEQAQVTEFKPIDCSSIPDLLEPLSRLLPEHPSFSFPRGISGKRSAAVSLGSPRLPLRTWPARGMRTITRRFSPTTSHISAKAWCGHRHLVQR</sequence>
<keyword evidence="3" id="KW-0614">Plasmid</keyword>
<feature type="domain" description="SWIM-type" evidence="2">
    <location>
        <begin position="19"/>
        <end position="50"/>
    </location>
</feature>
<dbReference type="PROSITE" id="PS50966">
    <property type="entry name" value="ZF_SWIM"/>
    <property type="match status" value="1"/>
</dbReference>
<evidence type="ECO:0000256" key="1">
    <source>
        <dbReference type="PROSITE-ProRule" id="PRU00325"/>
    </source>
</evidence>
<gene>
    <name evidence="3" type="ORF">CBM2607_P10014</name>
</gene>
<dbReference type="PANTHER" id="PTHR38133:SF1">
    <property type="entry name" value="SLR1429 PROTEIN"/>
    <property type="match status" value="1"/>
</dbReference>
<evidence type="ECO:0000313" key="3">
    <source>
        <dbReference type="EMBL" id="SPD62015.1"/>
    </source>
</evidence>
<proteinExistence type="predicted"/>
<organism evidence="3 4">
    <name type="scientific">Cupriavidus neocaledonicus</name>
    <dbReference type="NCBI Taxonomy" id="1040979"/>
    <lineage>
        <taxon>Bacteria</taxon>
        <taxon>Pseudomonadati</taxon>
        <taxon>Pseudomonadota</taxon>
        <taxon>Betaproteobacteria</taxon>
        <taxon>Burkholderiales</taxon>
        <taxon>Burkholderiaceae</taxon>
        <taxon>Cupriavidus</taxon>
    </lineage>
</organism>
<evidence type="ECO:0000259" key="2">
    <source>
        <dbReference type="PROSITE" id="PS50966"/>
    </source>
</evidence>
<accession>A0A375HWX6</accession>
<dbReference type="EMBL" id="LT984808">
    <property type="protein sequence ID" value="SPD62015.1"/>
    <property type="molecule type" value="Genomic_DNA"/>
</dbReference>
<dbReference type="GO" id="GO:0008270">
    <property type="term" value="F:zinc ion binding"/>
    <property type="evidence" value="ECO:0007669"/>
    <property type="project" value="UniProtKB-KW"/>
</dbReference>
<keyword evidence="1" id="KW-0479">Metal-binding</keyword>
<geneLocation type="plasmid" evidence="4">
    <name>iii</name>
</geneLocation>
<dbReference type="PANTHER" id="PTHR38133">
    <property type="entry name" value="SLR1429 PROTEIN"/>
    <property type="match status" value="1"/>
</dbReference>
<keyword evidence="1" id="KW-0862">Zinc</keyword>
<evidence type="ECO:0000313" key="4">
    <source>
        <dbReference type="Proteomes" id="UP000255168"/>
    </source>
</evidence>